<evidence type="ECO:0000259" key="6">
    <source>
        <dbReference type="Pfam" id="PF01061"/>
    </source>
</evidence>
<evidence type="ECO:0000256" key="3">
    <source>
        <dbReference type="ARBA" id="ARBA00022989"/>
    </source>
</evidence>
<dbReference type="InterPro" id="IPR052902">
    <property type="entry name" value="ABC-2_transporter"/>
</dbReference>
<evidence type="ECO:0000256" key="4">
    <source>
        <dbReference type="ARBA" id="ARBA00023136"/>
    </source>
</evidence>
<evidence type="ECO:0000313" key="7">
    <source>
        <dbReference type="EMBL" id="ACQ79842.1"/>
    </source>
</evidence>
<protein>
    <submittedName>
        <fullName evidence="7">ABC-2 type transporter</fullName>
    </submittedName>
</protein>
<feature type="transmembrane region" description="Helical" evidence="5">
    <location>
        <begin position="118"/>
        <end position="142"/>
    </location>
</feature>
<dbReference type="GO" id="GO:0140359">
    <property type="term" value="F:ABC-type transporter activity"/>
    <property type="evidence" value="ECO:0007669"/>
    <property type="project" value="InterPro"/>
</dbReference>
<gene>
    <name evidence="7" type="ordered locus">Bcav_1586</name>
</gene>
<evidence type="ECO:0000256" key="1">
    <source>
        <dbReference type="ARBA" id="ARBA00004141"/>
    </source>
</evidence>
<keyword evidence="4 5" id="KW-0472">Membrane</keyword>
<dbReference type="Pfam" id="PF01061">
    <property type="entry name" value="ABC2_membrane"/>
    <property type="match status" value="1"/>
</dbReference>
<dbReference type="STRING" id="471853.Bcav_1586"/>
<feature type="transmembrane region" description="Helical" evidence="5">
    <location>
        <begin position="186"/>
        <end position="205"/>
    </location>
</feature>
<evidence type="ECO:0000256" key="5">
    <source>
        <dbReference type="SAM" id="Phobius"/>
    </source>
</evidence>
<feature type="transmembrane region" description="Helical" evidence="5">
    <location>
        <begin position="154"/>
        <end position="174"/>
    </location>
</feature>
<dbReference type="RefSeq" id="WP_015882082.1">
    <property type="nucleotide sequence ID" value="NC_012669.1"/>
</dbReference>
<feature type="transmembrane region" description="Helical" evidence="5">
    <location>
        <begin position="43"/>
        <end position="67"/>
    </location>
</feature>
<feature type="domain" description="ABC-2 type transporter transmembrane" evidence="6">
    <location>
        <begin position="22"/>
        <end position="230"/>
    </location>
</feature>
<dbReference type="OrthoDB" id="3214063at2"/>
<name>C5C3E3_BEUC1</name>
<feature type="transmembrane region" description="Helical" evidence="5">
    <location>
        <begin position="73"/>
        <end position="97"/>
    </location>
</feature>
<dbReference type="PANTHER" id="PTHR43027:SF2">
    <property type="entry name" value="TRANSPORT PERMEASE PROTEIN"/>
    <property type="match status" value="1"/>
</dbReference>
<comment type="subcellular location">
    <subcellularLocation>
        <location evidence="1">Membrane</location>
        <topology evidence="1">Multi-pass membrane protein</topology>
    </subcellularLocation>
</comment>
<dbReference type="EMBL" id="CP001618">
    <property type="protein sequence ID" value="ACQ79842.1"/>
    <property type="molecule type" value="Genomic_DNA"/>
</dbReference>
<dbReference type="Proteomes" id="UP000007962">
    <property type="component" value="Chromosome"/>
</dbReference>
<accession>C5C3E3</accession>
<dbReference type="GO" id="GO:0016020">
    <property type="term" value="C:membrane"/>
    <property type="evidence" value="ECO:0007669"/>
    <property type="project" value="UniProtKB-SubCell"/>
</dbReference>
<dbReference type="AlphaFoldDB" id="C5C3E3"/>
<dbReference type="PANTHER" id="PTHR43027">
    <property type="entry name" value="DOXORUBICIN RESISTANCE ABC TRANSPORTER PERMEASE PROTEIN DRRC-RELATED"/>
    <property type="match status" value="1"/>
</dbReference>
<sequence length="279" mass="28929">MTTSTTTTSPAPPRRTVSSRRIGALARAEVTLLLRNRTTLFNAVLLAPATVGFLTLVGGLDAIAGAVPGGLGAAVISMLVAMALLIVVYYNLTTTIVARREELVLKRLLTGECSRTEILVATAVPALVILVGQLVLGVAAVAVAFELPSFTNPVLVLLALVGGTAVFALLAAASSGLTRTVESAQLTTLPVLIVTMVFSGGTLPLDLLPDGVQRVAELTPLNPVIELIRLGLTGTSADGETLTFTGTLAEAALPGAILAAWVLLSAFAASRWMRWEPRR</sequence>
<feature type="transmembrane region" description="Helical" evidence="5">
    <location>
        <begin position="251"/>
        <end position="269"/>
    </location>
</feature>
<keyword evidence="8" id="KW-1185">Reference proteome</keyword>
<dbReference type="eggNOG" id="COG0842">
    <property type="taxonomic scope" value="Bacteria"/>
</dbReference>
<dbReference type="InterPro" id="IPR013525">
    <property type="entry name" value="ABC2_TM"/>
</dbReference>
<evidence type="ECO:0000313" key="8">
    <source>
        <dbReference type="Proteomes" id="UP000007962"/>
    </source>
</evidence>
<dbReference type="HOGENOM" id="CLU_039483_1_1_11"/>
<dbReference type="KEGG" id="bcv:Bcav_1586"/>
<proteinExistence type="predicted"/>
<keyword evidence="2 5" id="KW-0812">Transmembrane</keyword>
<evidence type="ECO:0000256" key="2">
    <source>
        <dbReference type="ARBA" id="ARBA00022692"/>
    </source>
</evidence>
<organism evidence="7 8">
    <name type="scientific">Beutenbergia cavernae (strain ATCC BAA-8 / DSM 12333 / CCUG 43141 / JCM 11478 / NBRC 16432 / NCIMB 13614 / HKI 0122)</name>
    <dbReference type="NCBI Taxonomy" id="471853"/>
    <lineage>
        <taxon>Bacteria</taxon>
        <taxon>Bacillati</taxon>
        <taxon>Actinomycetota</taxon>
        <taxon>Actinomycetes</taxon>
        <taxon>Micrococcales</taxon>
        <taxon>Beutenbergiaceae</taxon>
        <taxon>Beutenbergia</taxon>
    </lineage>
</organism>
<reference evidence="7 8" key="1">
    <citation type="journal article" date="2009" name="Stand. Genomic Sci.">
        <title>Complete genome sequence of Beutenbergia cavernae type strain (HKI 0122).</title>
        <authorList>
            <person name="Land M."/>
            <person name="Pukall R."/>
            <person name="Abt B."/>
            <person name="Goker M."/>
            <person name="Rohde M."/>
            <person name="Glavina Del Rio T."/>
            <person name="Tice H."/>
            <person name="Copeland A."/>
            <person name="Cheng J.F."/>
            <person name="Lucas S."/>
            <person name="Chen F."/>
            <person name="Nolan M."/>
            <person name="Bruce D."/>
            <person name="Goodwin L."/>
            <person name="Pitluck S."/>
            <person name="Ivanova N."/>
            <person name="Mavromatis K."/>
            <person name="Ovchinnikova G."/>
            <person name="Pati A."/>
            <person name="Chen A."/>
            <person name="Palaniappan K."/>
            <person name="Hauser L."/>
            <person name="Chang Y.J."/>
            <person name="Jefferies C.C."/>
            <person name="Saunders E."/>
            <person name="Brettin T."/>
            <person name="Detter J.C."/>
            <person name="Han C."/>
            <person name="Chain P."/>
            <person name="Bristow J."/>
            <person name="Eisen J.A."/>
            <person name="Markowitz V."/>
            <person name="Hugenholtz P."/>
            <person name="Kyrpides N.C."/>
            <person name="Klenk H.P."/>
            <person name="Lapidus A."/>
        </authorList>
    </citation>
    <scope>NUCLEOTIDE SEQUENCE [LARGE SCALE GENOMIC DNA]</scope>
    <source>
        <strain evidence="8">ATCC BAA-8 / DSM 12333 / NBRC 16432</strain>
    </source>
</reference>
<keyword evidence="3 5" id="KW-1133">Transmembrane helix</keyword>